<evidence type="ECO:0000313" key="2">
    <source>
        <dbReference type="EMBL" id="AFY91734.1"/>
    </source>
</evidence>
<keyword evidence="1" id="KW-0812">Transmembrane</keyword>
<feature type="transmembrane region" description="Helical" evidence="1">
    <location>
        <begin position="42"/>
        <end position="61"/>
    </location>
</feature>
<evidence type="ECO:0000256" key="1">
    <source>
        <dbReference type="SAM" id="Phobius"/>
    </source>
</evidence>
<dbReference type="InterPro" id="IPR047709">
    <property type="entry name" value="HpsJ-like"/>
</dbReference>
<reference evidence="2 3" key="1">
    <citation type="submission" date="2012-05" db="EMBL/GenBank/DDBJ databases">
        <title>Finished chromosome of genome of Chamaesiphon sp. PCC 6605.</title>
        <authorList>
            <consortium name="US DOE Joint Genome Institute"/>
            <person name="Gugger M."/>
            <person name="Coursin T."/>
            <person name="Rippka R."/>
            <person name="Tandeau De Marsac N."/>
            <person name="Huntemann M."/>
            <person name="Wei C.-L."/>
            <person name="Han J."/>
            <person name="Detter J.C."/>
            <person name="Han C."/>
            <person name="Tapia R."/>
            <person name="Chen A."/>
            <person name="Kyrpides N."/>
            <person name="Mavromatis K."/>
            <person name="Markowitz V."/>
            <person name="Szeto E."/>
            <person name="Ivanova N."/>
            <person name="Pagani I."/>
            <person name="Pati A."/>
            <person name="Goodwin L."/>
            <person name="Nordberg H.P."/>
            <person name="Cantor M.N."/>
            <person name="Hua S.X."/>
            <person name="Woyke T."/>
            <person name="Kerfeld C.A."/>
        </authorList>
    </citation>
    <scope>NUCLEOTIDE SEQUENCE [LARGE SCALE GENOMIC DNA]</scope>
    <source>
        <strain evidence="3">ATCC 27169 / PCC 6605</strain>
    </source>
</reference>
<dbReference type="OrthoDB" id="532366at2"/>
<dbReference type="HOGENOM" id="CLU_082413_0_0_3"/>
<dbReference type="NCBIfam" id="NF038305">
    <property type="entry name" value="HpsJ_fam"/>
    <property type="match status" value="1"/>
</dbReference>
<evidence type="ECO:0000313" key="3">
    <source>
        <dbReference type="Proteomes" id="UP000010366"/>
    </source>
</evidence>
<name>K9UBZ6_CHAP6</name>
<dbReference type="EMBL" id="CP003600">
    <property type="protein sequence ID" value="AFY91734.1"/>
    <property type="molecule type" value="Genomic_DNA"/>
</dbReference>
<accession>K9UBZ6</accession>
<dbReference type="Proteomes" id="UP000010366">
    <property type="component" value="Chromosome"/>
</dbReference>
<feature type="transmembrane region" description="Helical" evidence="1">
    <location>
        <begin position="73"/>
        <end position="98"/>
    </location>
</feature>
<keyword evidence="1" id="KW-0472">Membrane</keyword>
<dbReference type="RefSeq" id="WP_015157928.1">
    <property type="nucleotide sequence ID" value="NC_019697.1"/>
</dbReference>
<gene>
    <name evidence="2" type="ORF">Cha6605_0440</name>
</gene>
<organism evidence="2 3">
    <name type="scientific">Chamaesiphon minutus (strain ATCC 27169 / PCC 6605)</name>
    <dbReference type="NCBI Taxonomy" id="1173020"/>
    <lineage>
        <taxon>Bacteria</taxon>
        <taxon>Bacillati</taxon>
        <taxon>Cyanobacteriota</taxon>
        <taxon>Cyanophyceae</taxon>
        <taxon>Gomontiellales</taxon>
        <taxon>Chamaesiphonaceae</taxon>
        <taxon>Chamaesiphon</taxon>
    </lineage>
</organism>
<keyword evidence="3" id="KW-1185">Reference proteome</keyword>
<protein>
    <submittedName>
        <fullName evidence="2">Uncharacterized protein</fullName>
    </submittedName>
</protein>
<dbReference type="AlphaFoldDB" id="K9UBZ6"/>
<sequence length="214" mass="23676">MTPALVLFRVVGYGLLLLTLFDVVSALVPPQFSNPGWQFQTAGGFVERSAVPLIGFILVFYGNQEIRKKREMLVLKGLSWIALVSAIFYFLLVVVFFVTLPTLNDRAQSQVSAQFDPRITQAQQIQTQLDKMSGTQVEALMKSSRVQMTDATAFKAKAMQEAATVEKNLKDQSNISKGTQRTTLVKSAVKWGLGALVTGVLFVRLWAGTAWARQ</sequence>
<dbReference type="KEGG" id="cmp:Cha6605_0440"/>
<proteinExistence type="predicted"/>
<keyword evidence="1" id="KW-1133">Transmembrane helix</keyword>
<dbReference type="eggNOG" id="COG1704">
    <property type="taxonomic scope" value="Bacteria"/>
</dbReference>
<feature type="transmembrane region" description="Helical" evidence="1">
    <location>
        <begin position="191"/>
        <end position="212"/>
    </location>
</feature>